<dbReference type="InterPro" id="IPR036649">
    <property type="entry name" value="Pyrophosphatase_sf"/>
</dbReference>
<dbReference type="GO" id="GO:0004427">
    <property type="term" value="F:inorganic diphosphate phosphatase activity"/>
    <property type="evidence" value="ECO:0007669"/>
    <property type="project" value="UniProtKB-EC"/>
</dbReference>
<dbReference type="eggNOG" id="COG0221">
    <property type="taxonomic scope" value="Bacteria"/>
</dbReference>
<dbReference type="Gene3D" id="3.90.80.10">
    <property type="entry name" value="Inorganic pyrophosphatase"/>
    <property type="match status" value="1"/>
</dbReference>
<dbReference type="Proteomes" id="UP000000323">
    <property type="component" value="Chromosome 1"/>
</dbReference>
<name>D1CF25_THET1</name>
<evidence type="ECO:0000313" key="7">
    <source>
        <dbReference type="Proteomes" id="UP000000323"/>
    </source>
</evidence>
<dbReference type="EC" id="3.6.1.1" evidence="2"/>
<keyword evidence="7" id="KW-1185">Reference proteome</keyword>
<dbReference type="SUPFAM" id="SSF50324">
    <property type="entry name" value="Inorganic pyrophosphatase"/>
    <property type="match status" value="1"/>
</dbReference>
<sequence length="493" mass="56090">MSHQELTRHWIQAEEKTVKVLITEAGKEYLEYTYDDRARQLLVSQLIAHKSNLLVDTGLVPRTITEDGTSLKAWVFSSLSVAPGTYVLVRVIGLLKPKGLQVNCPTVLLATIPGDPVYVSAETPQDAINSLPVDVRQSLLEECKYELLSKEDAHRTLQAAIERYIHSQRKLQSGWSSSPAWMASMLQEHRLDESEVHTQYEREVLRLPYRFQKYIAECLHPEERILLYVLRPPISEGREILGLLGKRRLAEGILLITDQQVLFVEDVRPPSNSTGIHWGYVAHVFPPERLVDVRVLTKGQTATLALDLWSKSDQHHLEFTFPGEQTFWLAEAESLLRRYLPYPENSKSPRRIYEDKGLNDRDYSGVLDLSDLEDLKSLQELRSSILRQEDVLLSAFTPSSSTNSAKLVTCTSDELLIFEVPDKVSRIDISSISLITLKHSLLGNELLIRTSRTYGKEIALEINGPIIENFLQLVIFLRRAMTNNTKEHSASRN</sequence>
<reference evidence="7" key="1">
    <citation type="journal article" date="2010" name="Stand. Genomic Sci.">
        <title>Complete genome sequence of 'Thermobaculum terrenum' type strain (YNP1).</title>
        <authorList>
            <person name="Kiss H."/>
            <person name="Cleland D."/>
            <person name="Lapidus A."/>
            <person name="Lucas S."/>
            <person name="Glavina Del Rio T."/>
            <person name="Nolan M."/>
            <person name="Tice H."/>
            <person name="Han C."/>
            <person name="Goodwin L."/>
            <person name="Pitluck S."/>
            <person name="Liolios K."/>
            <person name="Ivanova N."/>
            <person name="Mavromatis K."/>
            <person name="Ovchinnikova G."/>
            <person name="Pati A."/>
            <person name="Chen A."/>
            <person name="Palaniappan K."/>
            <person name="Land M."/>
            <person name="Hauser L."/>
            <person name="Chang Y."/>
            <person name="Jeffries C."/>
            <person name="Lu M."/>
            <person name="Brettin T."/>
            <person name="Detter J."/>
            <person name="Goker M."/>
            <person name="Tindall B."/>
            <person name="Beck B."/>
            <person name="McDermott T."/>
            <person name="Woyke T."/>
            <person name="Bristow J."/>
            <person name="Eisen J."/>
            <person name="Markowitz V."/>
            <person name="Hugenholtz P."/>
            <person name="Kyrpides N."/>
            <person name="Klenk H."/>
            <person name="Cheng J."/>
        </authorList>
    </citation>
    <scope>NUCLEOTIDE SEQUENCE [LARGE SCALE GENOMIC DNA]</scope>
    <source>
        <strain evidence="7">ATCC BAA-798 / YNP1</strain>
    </source>
</reference>
<gene>
    <name evidence="6" type="ordered locus">Tter_0613</name>
</gene>
<keyword evidence="5" id="KW-0460">Magnesium</keyword>
<evidence type="ECO:0000256" key="2">
    <source>
        <dbReference type="ARBA" id="ARBA00012146"/>
    </source>
</evidence>
<dbReference type="InterPro" id="IPR008162">
    <property type="entry name" value="Pyrophosphatase"/>
</dbReference>
<evidence type="ECO:0000256" key="3">
    <source>
        <dbReference type="ARBA" id="ARBA00022723"/>
    </source>
</evidence>
<proteinExistence type="predicted"/>
<dbReference type="GO" id="GO:0000287">
    <property type="term" value="F:magnesium ion binding"/>
    <property type="evidence" value="ECO:0007669"/>
    <property type="project" value="InterPro"/>
</dbReference>
<dbReference type="GO" id="GO:0006796">
    <property type="term" value="P:phosphate-containing compound metabolic process"/>
    <property type="evidence" value="ECO:0007669"/>
    <property type="project" value="InterPro"/>
</dbReference>
<dbReference type="GO" id="GO:0005737">
    <property type="term" value="C:cytoplasm"/>
    <property type="evidence" value="ECO:0007669"/>
    <property type="project" value="InterPro"/>
</dbReference>
<keyword evidence="4" id="KW-0378">Hydrolase</keyword>
<organism evidence="6 7">
    <name type="scientific">Thermobaculum terrenum (strain ATCC BAA-798 / CCMEE 7001 / YNP1)</name>
    <dbReference type="NCBI Taxonomy" id="525904"/>
    <lineage>
        <taxon>Bacteria</taxon>
        <taxon>Bacillati</taxon>
        <taxon>Chloroflexota</taxon>
        <taxon>Chloroflexia</taxon>
        <taxon>Candidatus Thermobaculales</taxon>
        <taxon>Candidatus Thermobaculaceae</taxon>
        <taxon>Thermobaculum</taxon>
    </lineage>
</organism>
<evidence type="ECO:0000256" key="5">
    <source>
        <dbReference type="ARBA" id="ARBA00022842"/>
    </source>
</evidence>
<dbReference type="AlphaFoldDB" id="D1CF25"/>
<comment type="cofactor">
    <cofactor evidence="1">
        <name>Mg(2+)</name>
        <dbReference type="ChEBI" id="CHEBI:18420"/>
    </cofactor>
</comment>
<evidence type="ECO:0000313" key="6">
    <source>
        <dbReference type="EMBL" id="ACZ41531.1"/>
    </source>
</evidence>
<dbReference type="STRING" id="525904.Tter_0613"/>
<accession>D1CF25</accession>
<dbReference type="HOGENOM" id="CLU_553138_0_0_0"/>
<evidence type="ECO:0000256" key="1">
    <source>
        <dbReference type="ARBA" id="ARBA00001946"/>
    </source>
</evidence>
<dbReference type="EMBL" id="CP001825">
    <property type="protein sequence ID" value="ACZ41531.1"/>
    <property type="molecule type" value="Genomic_DNA"/>
</dbReference>
<evidence type="ECO:0000256" key="4">
    <source>
        <dbReference type="ARBA" id="ARBA00022801"/>
    </source>
</evidence>
<dbReference type="RefSeq" id="WP_012874566.1">
    <property type="nucleotide sequence ID" value="NC_013525.1"/>
</dbReference>
<keyword evidence="3" id="KW-0479">Metal-binding</keyword>
<dbReference type="KEGG" id="ttr:Tter_0613"/>
<dbReference type="Pfam" id="PF00719">
    <property type="entry name" value="Pyrophosphatase"/>
    <property type="match status" value="1"/>
</dbReference>
<dbReference type="OrthoDB" id="5187599at2"/>
<protein>
    <recommendedName>
        <fullName evidence="2">inorganic diphosphatase</fullName>
        <ecNumber evidence="2">3.6.1.1</ecNumber>
    </recommendedName>
</protein>